<organism evidence="5 6">
    <name type="scientific">Candida parapsilosis</name>
    <name type="common">Yeast</name>
    <dbReference type="NCBI Taxonomy" id="5480"/>
    <lineage>
        <taxon>Eukaryota</taxon>
        <taxon>Fungi</taxon>
        <taxon>Dikarya</taxon>
        <taxon>Ascomycota</taxon>
        <taxon>Saccharomycotina</taxon>
        <taxon>Pichiomycetes</taxon>
        <taxon>Debaryomycetaceae</taxon>
        <taxon>Candida/Lodderomyces clade</taxon>
        <taxon>Candida</taxon>
    </lineage>
</organism>
<evidence type="ECO:0000313" key="5">
    <source>
        <dbReference type="EMBL" id="KAF6058466.1"/>
    </source>
</evidence>
<evidence type="ECO:0000313" key="6">
    <source>
        <dbReference type="Proteomes" id="UP000590412"/>
    </source>
</evidence>
<dbReference type="InterPro" id="IPR001214">
    <property type="entry name" value="SET_dom"/>
</dbReference>
<dbReference type="Proteomes" id="UP000590412">
    <property type="component" value="Unassembled WGS sequence"/>
</dbReference>
<keyword evidence="3" id="KW-0949">S-adenosyl-L-methionine</keyword>
<dbReference type="OrthoDB" id="441812at2759"/>
<dbReference type="GO" id="GO:0032259">
    <property type="term" value="P:methylation"/>
    <property type="evidence" value="ECO:0007669"/>
    <property type="project" value="UniProtKB-KW"/>
</dbReference>
<dbReference type="SUPFAM" id="SSF82199">
    <property type="entry name" value="SET domain"/>
    <property type="match status" value="1"/>
</dbReference>
<dbReference type="InterPro" id="IPR050600">
    <property type="entry name" value="SETD3_SETD6_MTase"/>
</dbReference>
<dbReference type="AlphaFoldDB" id="A0A8X7NPH0"/>
<dbReference type="PANTHER" id="PTHR13271:SF47">
    <property type="entry name" value="ACTIN-HISTIDINE N-METHYLTRANSFERASE"/>
    <property type="match status" value="1"/>
</dbReference>
<dbReference type="InterPro" id="IPR046341">
    <property type="entry name" value="SET_dom_sf"/>
</dbReference>
<dbReference type="EMBL" id="JABWAB010000001">
    <property type="protein sequence ID" value="KAF6058466.1"/>
    <property type="molecule type" value="Genomic_DNA"/>
</dbReference>
<proteinExistence type="predicted"/>
<comment type="caution">
    <text evidence="5">The sequence shown here is derived from an EMBL/GenBank/DDBJ whole genome shotgun (WGS) entry which is preliminary data.</text>
</comment>
<gene>
    <name evidence="5" type="ORF">FOB60_000048</name>
</gene>
<keyword evidence="2" id="KW-0808">Transferase</keyword>
<accession>A0A8X7NPH0</accession>
<dbReference type="Gene3D" id="3.90.1410.10">
    <property type="entry name" value="set domain protein methyltransferase, domain 1"/>
    <property type="match status" value="1"/>
</dbReference>
<name>A0A8X7NPH0_CANPA</name>
<sequence>MTIEISKDVRIPGVGSHEEFEKWIAGQHITGDVSVGESFGVGLFYKGQTNDIAEDSIVLRVPSSSALNMDTLLDLLGELKLRDKESHVSLKESELIIKFLEILNPGTETIILLAYLLAFEFLRQTGDRTSVYYSTSPLRTWDTYLDILLSTKVFSFDVSNDNPYASSFVELRGIVLAEYEAFIAEAKEKLPNVNVANRISFDKFFQLFLAVRSRSLEVPKEVEGGNPDSEFQTDVTLVPVLDFANHNRDNNAYFDVDRENNDIVLKVKKEAITKEPFEVTISYNPVDTNPEFYLTYGFRSAAQLQ</sequence>
<evidence type="ECO:0000256" key="3">
    <source>
        <dbReference type="ARBA" id="ARBA00022691"/>
    </source>
</evidence>
<dbReference type="PROSITE" id="PS50280">
    <property type="entry name" value="SET"/>
    <property type="match status" value="1"/>
</dbReference>
<keyword evidence="1" id="KW-0489">Methyltransferase</keyword>
<reference evidence="5" key="1">
    <citation type="submission" date="2020-03" db="EMBL/GenBank/DDBJ databases">
        <title>FDA dAtabase for Regulatory Grade micrObial Sequences (FDA-ARGOS): Supporting development and validation of Infectious Disease Dx tests.</title>
        <authorList>
            <person name="Campos J."/>
            <person name="Goldberg B."/>
            <person name="Tallon L."/>
            <person name="Sadzewicz L."/>
            <person name="Vavikolanu K."/>
            <person name="Mehta A."/>
            <person name="Aluvathingal J."/>
            <person name="Nadendla S."/>
            <person name="Nandy P."/>
            <person name="Geyer C."/>
            <person name="Yan Y."/>
            <person name="Sichtig H."/>
        </authorList>
    </citation>
    <scope>NUCLEOTIDE SEQUENCE [LARGE SCALE GENOMIC DNA]</scope>
    <source>
        <strain evidence="5">FDAARGOS_652</strain>
    </source>
</reference>
<evidence type="ECO:0000256" key="1">
    <source>
        <dbReference type="ARBA" id="ARBA00022603"/>
    </source>
</evidence>
<evidence type="ECO:0000256" key="2">
    <source>
        <dbReference type="ARBA" id="ARBA00022679"/>
    </source>
</evidence>
<feature type="domain" description="SET" evidence="4">
    <location>
        <begin position="31"/>
        <end position="284"/>
    </location>
</feature>
<dbReference type="PANTHER" id="PTHR13271">
    <property type="entry name" value="UNCHARACTERIZED PUTATIVE METHYLTRANSFERASE"/>
    <property type="match status" value="1"/>
</dbReference>
<evidence type="ECO:0000259" key="4">
    <source>
        <dbReference type="PROSITE" id="PS50280"/>
    </source>
</evidence>
<protein>
    <recommendedName>
        <fullName evidence="4">SET domain-containing protein</fullName>
    </recommendedName>
</protein>
<dbReference type="CDD" id="cd10527">
    <property type="entry name" value="SET_LSMT"/>
    <property type="match status" value="1"/>
</dbReference>
<dbReference type="GO" id="GO:0016279">
    <property type="term" value="F:protein-lysine N-methyltransferase activity"/>
    <property type="evidence" value="ECO:0007669"/>
    <property type="project" value="TreeGrafter"/>
</dbReference>